<dbReference type="AlphaFoldDB" id="A0ABD6EX79"/>
<dbReference type="InterPro" id="IPR002017">
    <property type="entry name" value="Spectrin_repeat"/>
</dbReference>
<dbReference type="Gene3D" id="1.20.58.60">
    <property type="match status" value="4"/>
</dbReference>
<dbReference type="Pfam" id="PF00435">
    <property type="entry name" value="Spectrin"/>
    <property type="match status" value="2"/>
</dbReference>
<accession>A0ABD6EX79</accession>
<proteinExistence type="predicted"/>
<evidence type="ECO:0000313" key="2">
    <source>
        <dbReference type="Proteomes" id="UP001608902"/>
    </source>
</evidence>
<dbReference type="SUPFAM" id="SSF46966">
    <property type="entry name" value="Spectrin repeat"/>
    <property type="match status" value="4"/>
</dbReference>
<dbReference type="Proteomes" id="UP001608902">
    <property type="component" value="Unassembled WGS sequence"/>
</dbReference>
<dbReference type="InterPro" id="IPR018159">
    <property type="entry name" value="Spectrin/alpha-actinin"/>
</dbReference>
<dbReference type="InterPro" id="IPR043197">
    <property type="entry name" value="Plakin"/>
</dbReference>
<dbReference type="SMART" id="SM00150">
    <property type="entry name" value="SPEC"/>
    <property type="match status" value="3"/>
</dbReference>
<comment type="caution">
    <text evidence="1">The sequence shown here is derived from an EMBL/GenBank/DDBJ whole genome shotgun (WGS) entry which is preliminary data.</text>
</comment>
<gene>
    <name evidence="1" type="ORF">AB6A40_011225</name>
</gene>
<dbReference type="FunFam" id="1.20.58.60:FF:000001">
    <property type="entry name" value="Microtubule-actin cross-linking factor 1"/>
    <property type="match status" value="1"/>
</dbReference>
<sequence>MDRWSLWLHDADADLSHTRPTGGLPETAQTQLNDFFVLKAEIEQNREPFQSHLDTVDHYLEANPGSKESWVAQRSEHLKKKWSQVQEKIADKEQKLRIALSDAEQLHGEIESMCVWLSSVEAQLTQLEPISRIPDPLEKQILSHAEFQQEVSAHRELMIDMHSKGTKLQYYCEKKDAIPIKNLLVSMKHRFDKIVSRSADRSRQLDSAFQEARLFFDAYAELSSWINESDKIMNQQTVEATGDKLREALDRHKEFQRELASRQPMYDTVCKRGRALEEHAPRSEQSSISEKVENLRQIWTHLCNLSVQRQRDIEEALLASGRFDEALSSLRDWLSIQLPSLRSAKDEKLKGDLDTVSQSIELQKGLESELESKRASLKSVQQHAEQVRNFFPLFS</sequence>
<dbReference type="EMBL" id="JBGFUD010018226">
    <property type="protein sequence ID" value="MFH4984516.1"/>
    <property type="molecule type" value="Genomic_DNA"/>
</dbReference>
<dbReference type="CDD" id="cd00176">
    <property type="entry name" value="SPEC"/>
    <property type="match status" value="1"/>
</dbReference>
<organism evidence="1 2">
    <name type="scientific">Gnathostoma spinigerum</name>
    <dbReference type="NCBI Taxonomy" id="75299"/>
    <lineage>
        <taxon>Eukaryota</taxon>
        <taxon>Metazoa</taxon>
        <taxon>Ecdysozoa</taxon>
        <taxon>Nematoda</taxon>
        <taxon>Chromadorea</taxon>
        <taxon>Rhabditida</taxon>
        <taxon>Spirurina</taxon>
        <taxon>Gnathostomatomorpha</taxon>
        <taxon>Gnathostomatoidea</taxon>
        <taxon>Gnathostomatidae</taxon>
        <taxon>Gnathostoma</taxon>
    </lineage>
</organism>
<evidence type="ECO:0000313" key="1">
    <source>
        <dbReference type="EMBL" id="MFH4984516.1"/>
    </source>
</evidence>
<protein>
    <recommendedName>
        <fullName evidence="3">Spectrin alpha chain-like protein</fullName>
    </recommendedName>
</protein>
<evidence type="ECO:0008006" key="3">
    <source>
        <dbReference type="Google" id="ProtNLM"/>
    </source>
</evidence>
<dbReference type="PANTHER" id="PTHR23169">
    <property type="entry name" value="ENVOPLAKIN"/>
    <property type="match status" value="1"/>
</dbReference>
<dbReference type="PANTHER" id="PTHR23169:SF23">
    <property type="entry name" value="SHORT STOP, ISOFORM H"/>
    <property type="match status" value="1"/>
</dbReference>
<name>A0ABD6EX79_9BILA</name>
<keyword evidence="2" id="KW-1185">Reference proteome</keyword>
<reference evidence="1 2" key="1">
    <citation type="submission" date="2024-08" db="EMBL/GenBank/DDBJ databases">
        <title>Gnathostoma spinigerum genome.</title>
        <authorList>
            <person name="Gonzalez-Bertolin B."/>
            <person name="Monzon S."/>
            <person name="Zaballos A."/>
            <person name="Jimenez P."/>
            <person name="Dekumyoy P."/>
            <person name="Varona S."/>
            <person name="Cuesta I."/>
            <person name="Sumanam S."/>
            <person name="Adisakwattana P."/>
            <person name="Gasser R.B."/>
            <person name="Hernandez-Gonzalez A."/>
            <person name="Young N.D."/>
            <person name="Perteguer M.J."/>
        </authorList>
    </citation>
    <scope>NUCLEOTIDE SEQUENCE [LARGE SCALE GENOMIC DNA]</scope>
    <source>
        <strain evidence="1">AL3</strain>
        <tissue evidence="1">Liver</tissue>
    </source>
</reference>